<organism evidence="3 4">
    <name type="scientific">Plantactinospora mayteni</name>
    <dbReference type="NCBI Taxonomy" id="566021"/>
    <lineage>
        <taxon>Bacteria</taxon>
        <taxon>Bacillati</taxon>
        <taxon>Actinomycetota</taxon>
        <taxon>Actinomycetes</taxon>
        <taxon>Micromonosporales</taxon>
        <taxon>Micromonosporaceae</taxon>
        <taxon>Plantactinospora</taxon>
    </lineage>
</organism>
<accession>A0ABQ4EVW5</accession>
<name>A0ABQ4EVW5_9ACTN</name>
<keyword evidence="2" id="KW-1133">Transmembrane helix</keyword>
<feature type="region of interest" description="Disordered" evidence="1">
    <location>
        <begin position="290"/>
        <end position="343"/>
    </location>
</feature>
<dbReference type="SUPFAM" id="SSF103473">
    <property type="entry name" value="MFS general substrate transporter"/>
    <property type="match status" value="1"/>
</dbReference>
<sequence>MTVTEQEIARYVGQVREALADLPPAVRDELLEDLPEHLAEVAAEGEGSLHERLGPPEAYAMELRNAAGVTVPAATPNLDQRIGAAVRKGRERVHAADTRLGPVLGYPRLSDFLRLLRPAWWILRGYLAAMLITVLLTGTSFGLLPRLGGSSLAALLLLAVTITGSIWLGRRTDRMGRRPRLVLNLGAALLVLFGLAGFAELDSRAGGGGNPIPYEQVYTDQYGGVQDVYVYDGQGRLLEGVRLFDQNGQPIRLGSAWCAEAQQRYETMPDYGDLSRMTYPYCPEGAPFRFGPTTPPATGPVTPAVPTDPSATPDGTAPPATPSGAAATVTPSGGPTPSPTPTD</sequence>
<proteinExistence type="predicted"/>
<feature type="transmembrane region" description="Helical" evidence="2">
    <location>
        <begin position="121"/>
        <end position="144"/>
    </location>
</feature>
<evidence type="ECO:0000313" key="4">
    <source>
        <dbReference type="Proteomes" id="UP000621500"/>
    </source>
</evidence>
<feature type="compositionally biased region" description="Pro residues" evidence="1">
    <location>
        <begin position="334"/>
        <end position="343"/>
    </location>
</feature>
<feature type="transmembrane region" description="Helical" evidence="2">
    <location>
        <begin position="181"/>
        <end position="199"/>
    </location>
</feature>
<dbReference type="Proteomes" id="UP000621500">
    <property type="component" value="Unassembled WGS sequence"/>
</dbReference>
<dbReference type="RefSeq" id="WP_203860208.1">
    <property type="nucleotide sequence ID" value="NZ_BAAAZQ010000027.1"/>
</dbReference>
<keyword evidence="2" id="KW-0812">Transmembrane</keyword>
<dbReference type="EMBL" id="BONX01000036">
    <property type="protein sequence ID" value="GIG98798.1"/>
    <property type="molecule type" value="Genomic_DNA"/>
</dbReference>
<dbReference type="InterPro" id="IPR036259">
    <property type="entry name" value="MFS_trans_sf"/>
</dbReference>
<reference evidence="3 4" key="1">
    <citation type="submission" date="2021-01" db="EMBL/GenBank/DDBJ databases">
        <title>Whole genome shotgun sequence of Plantactinospora mayteni NBRC 109088.</title>
        <authorList>
            <person name="Komaki H."/>
            <person name="Tamura T."/>
        </authorList>
    </citation>
    <scope>NUCLEOTIDE SEQUENCE [LARGE SCALE GENOMIC DNA]</scope>
    <source>
        <strain evidence="3 4">NBRC 109088</strain>
    </source>
</reference>
<keyword evidence="4" id="KW-1185">Reference proteome</keyword>
<evidence type="ECO:0000256" key="1">
    <source>
        <dbReference type="SAM" id="MobiDB-lite"/>
    </source>
</evidence>
<protein>
    <submittedName>
        <fullName evidence="3">Uncharacterized protein</fullName>
    </submittedName>
</protein>
<evidence type="ECO:0000313" key="3">
    <source>
        <dbReference type="EMBL" id="GIG98798.1"/>
    </source>
</evidence>
<feature type="compositionally biased region" description="Low complexity" evidence="1">
    <location>
        <begin position="299"/>
        <end position="333"/>
    </location>
</feature>
<gene>
    <name evidence="3" type="ORF">Pma05_53710</name>
</gene>
<dbReference type="Pfam" id="PF22564">
    <property type="entry name" value="HAAS"/>
    <property type="match status" value="1"/>
</dbReference>
<feature type="transmembrane region" description="Helical" evidence="2">
    <location>
        <begin position="150"/>
        <end position="169"/>
    </location>
</feature>
<comment type="caution">
    <text evidence="3">The sequence shown here is derived from an EMBL/GenBank/DDBJ whole genome shotgun (WGS) entry which is preliminary data.</text>
</comment>
<evidence type="ECO:0000256" key="2">
    <source>
        <dbReference type="SAM" id="Phobius"/>
    </source>
</evidence>
<keyword evidence="2" id="KW-0472">Membrane</keyword>